<accession>A0A0R1VH03</accession>
<comment type="caution">
    <text evidence="2">The sequence shown here is derived from an EMBL/GenBank/DDBJ whole genome shotgun (WGS) entry which is preliminary data.</text>
</comment>
<gene>
    <name evidence="2" type="ORF">FC60_GL000325</name>
</gene>
<feature type="transmembrane region" description="Helical" evidence="1">
    <location>
        <begin position="146"/>
        <end position="164"/>
    </location>
</feature>
<proteinExistence type="predicted"/>
<dbReference type="EMBL" id="AZFN01000012">
    <property type="protein sequence ID" value="KRM02355.1"/>
    <property type="molecule type" value="Genomic_DNA"/>
</dbReference>
<dbReference type="PIRSF" id="PIRSF033111">
    <property type="entry name" value="UCP033111"/>
    <property type="match status" value="1"/>
</dbReference>
<feature type="transmembrane region" description="Helical" evidence="1">
    <location>
        <begin position="217"/>
        <end position="236"/>
    </location>
</feature>
<name>A0A0R1VH03_9LACO</name>
<dbReference type="InterPro" id="IPR009214">
    <property type="entry name" value="DUF1129"/>
</dbReference>
<dbReference type="RefSeq" id="WP_056937387.1">
    <property type="nucleotide sequence ID" value="NZ_AZFN01000012.1"/>
</dbReference>
<protein>
    <recommendedName>
        <fullName evidence="4">Integral membrane protein</fullName>
    </recommendedName>
</protein>
<dbReference type="Pfam" id="PF06570">
    <property type="entry name" value="DUF1129"/>
    <property type="match status" value="1"/>
</dbReference>
<organism evidence="2 3">
    <name type="scientific">Limosilactobacillus gastricus DSM 16045</name>
    <dbReference type="NCBI Taxonomy" id="1423749"/>
    <lineage>
        <taxon>Bacteria</taxon>
        <taxon>Bacillati</taxon>
        <taxon>Bacillota</taxon>
        <taxon>Bacilli</taxon>
        <taxon>Lactobacillales</taxon>
        <taxon>Lactobacillaceae</taxon>
        <taxon>Limosilactobacillus</taxon>
    </lineage>
</organism>
<evidence type="ECO:0000256" key="1">
    <source>
        <dbReference type="SAM" id="Phobius"/>
    </source>
</evidence>
<keyword evidence="1" id="KW-0472">Membrane</keyword>
<feature type="transmembrane region" description="Helical" evidence="1">
    <location>
        <begin position="111"/>
        <end position="134"/>
    </location>
</feature>
<feature type="transmembrane region" description="Helical" evidence="1">
    <location>
        <begin position="185"/>
        <end position="205"/>
    </location>
</feature>
<dbReference type="AlphaFoldDB" id="A0A0R1VH03"/>
<keyword evidence="3" id="KW-1185">Reference proteome</keyword>
<evidence type="ECO:0000313" key="2">
    <source>
        <dbReference type="EMBL" id="KRM02355.1"/>
    </source>
</evidence>
<dbReference type="PATRIC" id="fig|1423749.3.peg.326"/>
<sequence>MAEQPRNAAAGEKQRQYKKTEVKLIADQFEQAGLTRKNIDYMIQLNKQLDLQGADPDAKATMLEQTVVKLTESQKQGTTARTLLGTPTEYADQLIHPAPSPKQVERSASGLLAIDNALMFFAIFTVMFGIMGLSQPKSLASSNGNAGIISILIVSIVGGLLFGYMTRLLTSTKDPKTGKRTGYPLWLRALLVVVAFVVWVAIYGLSAFIPKTINPVLNGWVYIVLAVVAFFGDMYFRRRYNVVGGFMGRPANQGQNQRK</sequence>
<dbReference type="Proteomes" id="UP000051739">
    <property type="component" value="Unassembled WGS sequence"/>
</dbReference>
<reference evidence="2 3" key="1">
    <citation type="journal article" date="2015" name="Genome Announc.">
        <title>Expanding the biotechnology potential of lactobacilli through comparative genomics of 213 strains and associated genera.</title>
        <authorList>
            <person name="Sun Z."/>
            <person name="Harris H.M."/>
            <person name="McCann A."/>
            <person name="Guo C."/>
            <person name="Argimon S."/>
            <person name="Zhang W."/>
            <person name="Yang X."/>
            <person name="Jeffery I.B."/>
            <person name="Cooney J.C."/>
            <person name="Kagawa T.F."/>
            <person name="Liu W."/>
            <person name="Song Y."/>
            <person name="Salvetti E."/>
            <person name="Wrobel A."/>
            <person name="Rasinkangas P."/>
            <person name="Parkhill J."/>
            <person name="Rea M.C."/>
            <person name="O'Sullivan O."/>
            <person name="Ritari J."/>
            <person name="Douillard F.P."/>
            <person name="Paul Ross R."/>
            <person name="Yang R."/>
            <person name="Briner A.E."/>
            <person name="Felis G.E."/>
            <person name="de Vos W.M."/>
            <person name="Barrangou R."/>
            <person name="Klaenhammer T.R."/>
            <person name="Caufield P.W."/>
            <person name="Cui Y."/>
            <person name="Zhang H."/>
            <person name="O'Toole P.W."/>
        </authorList>
    </citation>
    <scope>NUCLEOTIDE SEQUENCE [LARGE SCALE GENOMIC DNA]</scope>
    <source>
        <strain evidence="2 3">DSM 16045</strain>
    </source>
</reference>
<keyword evidence="1" id="KW-0812">Transmembrane</keyword>
<keyword evidence="1" id="KW-1133">Transmembrane helix</keyword>
<evidence type="ECO:0008006" key="4">
    <source>
        <dbReference type="Google" id="ProtNLM"/>
    </source>
</evidence>
<evidence type="ECO:0000313" key="3">
    <source>
        <dbReference type="Proteomes" id="UP000051739"/>
    </source>
</evidence>